<evidence type="ECO:0000313" key="2">
    <source>
        <dbReference type="Proteomes" id="UP000297472"/>
    </source>
</evidence>
<organism evidence="1 2">
    <name type="scientific">Cryobacterium cryoconiti</name>
    <dbReference type="NCBI Taxonomy" id="1259239"/>
    <lineage>
        <taxon>Bacteria</taxon>
        <taxon>Bacillati</taxon>
        <taxon>Actinomycetota</taxon>
        <taxon>Actinomycetes</taxon>
        <taxon>Micrococcales</taxon>
        <taxon>Microbacteriaceae</taxon>
        <taxon>Cryobacterium</taxon>
    </lineage>
</organism>
<dbReference type="Proteomes" id="UP000297472">
    <property type="component" value="Unassembled WGS sequence"/>
</dbReference>
<dbReference type="InterPro" id="IPR023393">
    <property type="entry name" value="START-like_dom_sf"/>
</dbReference>
<dbReference type="AlphaFoldDB" id="A0A4Y8K3V1"/>
<keyword evidence="2" id="KW-1185">Reference proteome</keyword>
<evidence type="ECO:0000313" key="1">
    <source>
        <dbReference type="EMBL" id="TFD33218.1"/>
    </source>
</evidence>
<sequence length="143" mass="15602">MIRSESSVEVPRSAEDVFAFLADGTNNVKWRSGVHAIRHVRGRGVGAEFEQLLTGPGGRTMRANYRVVTSKEPTLLEFEVTAGPARPRGSFTITTVSSASCRVLFKIELEPQGVMKFVRGMIEAQVAAEVAAIQNLPRAMRNA</sequence>
<name>A0A4Y8K3V1_9MICO</name>
<proteinExistence type="predicted"/>
<protein>
    <recommendedName>
        <fullName evidence="3">SRPBCC family protein</fullName>
    </recommendedName>
</protein>
<dbReference type="OrthoDB" id="5951835at2"/>
<gene>
    <name evidence="1" type="ORF">E3T49_02715</name>
</gene>
<dbReference type="Gene3D" id="3.30.530.20">
    <property type="match status" value="1"/>
</dbReference>
<evidence type="ECO:0008006" key="3">
    <source>
        <dbReference type="Google" id="ProtNLM"/>
    </source>
</evidence>
<reference evidence="1 2" key="1">
    <citation type="submission" date="2019-03" db="EMBL/GenBank/DDBJ databases">
        <title>Genomics of glacier-inhabiting Cryobacterium strains.</title>
        <authorList>
            <person name="Liu Q."/>
            <person name="Xin Y.-H."/>
        </authorList>
    </citation>
    <scope>NUCLEOTIDE SEQUENCE [LARGE SCALE GENOMIC DNA]</scope>
    <source>
        <strain evidence="1 2">TMT1-51</strain>
    </source>
</reference>
<dbReference type="EMBL" id="SOHA01000005">
    <property type="protein sequence ID" value="TFD33218.1"/>
    <property type="molecule type" value="Genomic_DNA"/>
</dbReference>
<dbReference type="RefSeq" id="WP_134423251.1">
    <property type="nucleotide sequence ID" value="NZ_SOHA01000005.1"/>
</dbReference>
<dbReference type="InterPro" id="IPR019587">
    <property type="entry name" value="Polyketide_cyclase/dehydratase"/>
</dbReference>
<comment type="caution">
    <text evidence="1">The sequence shown here is derived from an EMBL/GenBank/DDBJ whole genome shotgun (WGS) entry which is preliminary data.</text>
</comment>
<dbReference type="Pfam" id="PF10604">
    <property type="entry name" value="Polyketide_cyc2"/>
    <property type="match status" value="1"/>
</dbReference>
<accession>A0A4Y8K3V1</accession>
<dbReference type="SUPFAM" id="SSF55961">
    <property type="entry name" value="Bet v1-like"/>
    <property type="match status" value="1"/>
</dbReference>